<accession>A0A7X6I9X8</accession>
<feature type="compositionally biased region" description="Low complexity" evidence="1">
    <location>
        <begin position="282"/>
        <end position="304"/>
    </location>
</feature>
<organism evidence="2 3">
    <name type="scientific">Candidatus Manganitrophus noduliformans</name>
    <dbReference type="NCBI Taxonomy" id="2606439"/>
    <lineage>
        <taxon>Bacteria</taxon>
        <taxon>Pseudomonadati</taxon>
        <taxon>Nitrospirota</taxon>
        <taxon>Nitrospiria</taxon>
        <taxon>Candidatus Troglogloeales</taxon>
        <taxon>Candidatus Manganitrophaceae</taxon>
        <taxon>Candidatus Manganitrophus</taxon>
    </lineage>
</organism>
<evidence type="ECO:0000256" key="1">
    <source>
        <dbReference type="SAM" id="MobiDB-lite"/>
    </source>
</evidence>
<name>A0A7X6I9X8_9BACT</name>
<protein>
    <submittedName>
        <fullName evidence="2">Uncharacterized protein</fullName>
    </submittedName>
</protein>
<dbReference type="EMBL" id="VTOW01000001">
    <property type="protein sequence ID" value="NKE69906.1"/>
    <property type="molecule type" value="Genomic_DNA"/>
</dbReference>
<sequence length="311" mass="33921">MGSSGSGSSQQVTNLFVGFEPEVSEYLKAMRDLVNYSTTTTKPQFRPPLFTIPAQTYALQDANELEGISRLATRSRDGSPIISAGETVLRNTFDGLNLTNNPKLDALWTRRKEEVIQEWEEEILPRIHSIANLNGGFGSSGHHVMQAKEAEKVMKRLVQIAYEIYGQNYFAERAIQQAALGLGIEYGTQDIKDAEMLRQVGLYKREYSQGAREDAYKRSMAEIDMEITRLEVLGNAIRTVMGSYVTRTEQLFYPSKFGEIAGIALAGMSLAGSIYGNGGFGSPSTGQAGSPSSGPTPSYSPGSAVPSYQVG</sequence>
<reference evidence="2 3" key="1">
    <citation type="journal article" date="2020" name="Nature">
        <title>Bacterial chemolithoautotrophy via manganese oxidation.</title>
        <authorList>
            <person name="Yu H."/>
            <person name="Leadbetter J.R."/>
        </authorList>
    </citation>
    <scope>NUCLEOTIDE SEQUENCE [LARGE SCALE GENOMIC DNA]</scope>
    <source>
        <strain evidence="2 3">Mn-1</strain>
    </source>
</reference>
<dbReference type="RefSeq" id="WP_168058189.1">
    <property type="nucleotide sequence ID" value="NZ_VTOW01000001.1"/>
</dbReference>
<evidence type="ECO:0000313" key="3">
    <source>
        <dbReference type="Proteomes" id="UP000534783"/>
    </source>
</evidence>
<dbReference type="Proteomes" id="UP000534783">
    <property type="component" value="Unassembled WGS sequence"/>
</dbReference>
<feature type="region of interest" description="Disordered" evidence="1">
    <location>
        <begin position="282"/>
        <end position="311"/>
    </location>
</feature>
<evidence type="ECO:0000313" key="2">
    <source>
        <dbReference type="EMBL" id="NKE69906.1"/>
    </source>
</evidence>
<keyword evidence="3" id="KW-1185">Reference proteome</keyword>
<proteinExistence type="predicted"/>
<comment type="caution">
    <text evidence="2">The sequence shown here is derived from an EMBL/GenBank/DDBJ whole genome shotgun (WGS) entry which is preliminary data.</text>
</comment>
<gene>
    <name evidence="2" type="ORF">MNODULE_03980</name>
</gene>
<dbReference type="AlphaFoldDB" id="A0A7X6I9X8"/>